<feature type="non-terminal residue" evidence="1">
    <location>
        <position position="80"/>
    </location>
</feature>
<reference evidence="1" key="2">
    <citation type="journal article" date="2021" name="Genome Biol. Evol.">
        <title>Developing a high-quality reference genome for a parasitic bivalve with doubly uniparental inheritance (Bivalvia: Unionida).</title>
        <authorList>
            <person name="Smith C.H."/>
        </authorList>
    </citation>
    <scope>NUCLEOTIDE SEQUENCE</scope>
    <source>
        <strain evidence="1">CHS0354</strain>
        <tissue evidence="1">Mantle</tissue>
    </source>
</reference>
<keyword evidence="2" id="KW-1185">Reference proteome</keyword>
<proteinExistence type="predicted"/>
<sequence>MNSPKINSKVNYSINTELVKIKKIADGVIHATPIINMIGNIVQTMLDTEQNIGEILEKSNLGQHETMLEEVEYTQNDIMM</sequence>
<dbReference type="AlphaFoldDB" id="A0AAE0SBU3"/>
<gene>
    <name evidence="1" type="ORF">CHS0354_031251</name>
</gene>
<evidence type="ECO:0000313" key="2">
    <source>
        <dbReference type="Proteomes" id="UP001195483"/>
    </source>
</evidence>
<dbReference type="EMBL" id="JAEAOA010001874">
    <property type="protein sequence ID" value="KAK3588996.1"/>
    <property type="molecule type" value="Genomic_DNA"/>
</dbReference>
<reference evidence="1" key="3">
    <citation type="submission" date="2023-05" db="EMBL/GenBank/DDBJ databases">
        <authorList>
            <person name="Smith C.H."/>
        </authorList>
    </citation>
    <scope>NUCLEOTIDE SEQUENCE</scope>
    <source>
        <strain evidence="1">CHS0354</strain>
        <tissue evidence="1">Mantle</tissue>
    </source>
</reference>
<accession>A0AAE0SBU3</accession>
<comment type="caution">
    <text evidence="1">The sequence shown here is derived from an EMBL/GenBank/DDBJ whole genome shotgun (WGS) entry which is preliminary data.</text>
</comment>
<organism evidence="1 2">
    <name type="scientific">Potamilus streckersoni</name>
    <dbReference type="NCBI Taxonomy" id="2493646"/>
    <lineage>
        <taxon>Eukaryota</taxon>
        <taxon>Metazoa</taxon>
        <taxon>Spiralia</taxon>
        <taxon>Lophotrochozoa</taxon>
        <taxon>Mollusca</taxon>
        <taxon>Bivalvia</taxon>
        <taxon>Autobranchia</taxon>
        <taxon>Heteroconchia</taxon>
        <taxon>Palaeoheterodonta</taxon>
        <taxon>Unionida</taxon>
        <taxon>Unionoidea</taxon>
        <taxon>Unionidae</taxon>
        <taxon>Ambleminae</taxon>
        <taxon>Lampsilini</taxon>
        <taxon>Potamilus</taxon>
    </lineage>
</organism>
<dbReference type="Proteomes" id="UP001195483">
    <property type="component" value="Unassembled WGS sequence"/>
</dbReference>
<name>A0AAE0SBU3_9BIVA</name>
<reference evidence="1" key="1">
    <citation type="journal article" date="2021" name="Genome Biol. Evol.">
        <title>A High-Quality Reference Genome for a Parasitic Bivalve with Doubly Uniparental Inheritance (Bivalvia: Unionida).</title>
        <authorList>
            <person name="Smith C.H."/>
        </authorList>
    </citation>
    <scope>NUCLEOTIDE SEQUENCE</scope>
    <source>
        <strain evidence="1">CHS0354</strain>
    </source>
</reference>
<protein>
    <submittedName>
        <fullName evidence="1">Uncharacterized protein</fullName>
    </submittedName>
</protein>
<evidence type="ECO:0000313" key="1">
    <source>
        <dbReference type="EMBL" id="KAK3588996.1"/>
    </source>
</evidence>